<dbReference type="AlphaFoldDB" id="A0ABC8S054"/>
<reference evidence="1 2" key="1">
    <citation type="submission" date="2024-02" db="EMBL/GenBank/DDBJ databases">
        <authorList>
            <person name="Vignale AGUSTIN F."/>
            <person name="Sosa J E."/>
            <person name="Modenutti C."/>
        </authorList>
    </citation>
    <scope>NUCLEOTIDE SEQUENCE [LARGE SCALE GENOMIC DNA]</scope>
</reference>
<keyword evidence="2" id="KW-1185">Reference proteome</keyword>
<evidence type="ECO:0000313" key="2">
    <source>
        <dbReference type="Proteomes" id="UP001642360"/>
    </source>
</evidence>
<sequence>MSDQIPTRTFPEVSKVSEAYPATGCLTSSSPPCNLSLNGGESTFKDIPNGSTLCTVNTKTINATFENGVQSQEDSAKGGTWKVIPNITTSNKFDNLVIELQGLVQLDLEKSASPESSVLATKIKNID</sequence>
<dbReference type="Proteomes" id="UP001642360">
    <property type="component" value="Unassembled WGS sequence"/>
</dbReference>
<dbReference type="EMBL" id="CAUOFW020001737">
    <property type="protein sequence ID" value="CAK9148363.1"/>
    <property type="molecule type" value="Genomic_DNA"/>
</dbReference>
<comment type="caution">
    <text evidence="1">The sequence shown here is derived from an EMBL/GenBank/DDBJ whole genome shotgun (WGS) entry which is preliminary data.</text>
</comment>
<accession>A0ABC8S054</accession>
<proteinExistence type="predicted"/>
<name>A0ABC8S054_9AQUA</name>
<gene>
    <name evidence="1" type="ORF">ILEXP_LOCUS16297</name>
</gene>
<evidence type="ECO:0000313" key="1">
    <source>
        <dbReference type="EMBL" id="CAK9148363.1"/>
    </source>
</evidence>
<feature type="non-terminal residue" evidence="1">
    <location>
        <position position="127"/>
    </location>
</feature>
<protein>
    <submittedName>
        <fullName evidence="1">Uncharacterized protein</fullName>
    </submittedName>
</protein>
<organism evidence="1 2">
    <name type="scientific">Ilex paraguariensis</name>
    <name type="common">yerba mate</name>
    <dbReference type="NCBI Taxonomy" id="185542"/>
    <lineage>
        <taxon>Eukaryota</taxon>
        <taxon>Viridiplantae</taxon>
        <taxon>Streptophyta</taxon>
        <taxon>Embryophyta</taxon>
        <taxon>Tracheophyta</taxon>
        <taxon>Spermatophyta</taxon>
        <taxon>Magnoliopsida</taxon>
        <taxon>eudicotyledons</taxon>
        <taxon>Gunneridae</taxon>
        <taxon>Pentapetalae</taxon>
        <taxon>asterids</taxon>
        <taxon>campanulids</taxon>
        <taxon>Aquifoliales</taxon>
        <taxon>Aquifoliaceae</taxon>
        <taxon>Ilex</taxon>
    </lineage>
</organism>